<reference evidence="2" key="2">
    <citation type="journal article" date="2023" name="Science">
        <title>Genomic signatures of disease resistance in endangered staghorn corals.</title>
        <authorList>
            <person name="Vollmer S.V."/>
            <person name="Selwyn J.D."/>
            <person name="Despard B.A."/>
            <person name="Roesel C.L."/>
        </authorList>
    </citation>
    <scope>NUCLEOTIDE SEQUENCE</scope>
    <source>
        <strain evidence="2">K2</strain>
    </source>
</reference>
<dbReference type="EMBL" id="JARQWQ010000107">
    <property type="protein sequence ID" value="KAK2550699.1"/>
    <property type="molecule type" value="Genomic_DNA"/>
</dbReference>
<sequence length="125" mass="14080">MAAIKKSRGRVWENRETMLLLQKLKDGREHSEESKGNVENVVPNLPSNSSDNNNNKASKWPEPKKDGCVTCTETTTEDKPVRKAGARKRKLSTNDAFAKVDRALEAFVSYQQAADRRFMEAEEAP</sequence>
<gene>
    <name evidence="2" type="ORF">P5673_028569</name>
</gene>
<evidence type="ECO:0000256" key="1">
    <source>
        <dbReference type="SAM" id="MobiDB-lite"/>
    </source>
</evidence>
<comment type="caution">
    <text evidence="2">The sequence shown here is derived from an EMBL/GenBank/DDBJ whole genome shotgun (WGS) entry which is preliminary data.</text>
</comment>
<evidence type="ECO:0000313" key="3">
    <source>
        <dbReference type="Proteomes" id="UP001249851"/>
    </source>
</evidence>
<dbReference type="Proteomes" id="UP001249851">
    <property type="component" value="Unassembled WGS sequence"/>
</dbReference>
<dbReference type="AlphaFoldDB" id="A0AAD9UUR2"/>
<feature type="region of interest" description="Disordered" evidence="1">
    <location>
        <begin position="25"/>
        <end position="68"/>
    </location>
</feature>
<feature type="compositionally biased region" description="Low complexity" evidence="1">
    <location>
        <begin position="37"/>
        <end position="55"/>
    </location>
</feature>
<reference evidence="2" key="1">
    <citation type="journal article" date="2023" name="G3 (Bethesda)">
        <title>Whole genome assembly and annotation of the endangered Caribbean coral Acropora cervicornis.</title>
        <authorList>
            <person name="Selwyn J.D."/>
            <person name="Vollmer S.V."/>
        </authorList>
    </citation>
    <scope>NUCLEOTIDE SEQUENCE</scope>
    <source>
        <strain evidence="2">K2</strain>
    </source>
</reference>
<accession>A0AAD9UUR2</accession>
<proteinExistence type="predicted"/>
<organism evidence="2 3">
    <name type="scientific">Acropora cervicornis</name>
    <name type="common">Staghorn coral</name>
    <dbReference type="NCBI Taxonomy" id="6130"/>
    <lineage>
        <taxon>Eukaryota</taxon>
        <taxon>Metazoa</taxon>
        <taxon>Cnidaria</taxon>
        <taxon>Anthozoa</taxon>
        <taxon>Hexacorallia</taxon>
        <taxon>Scleractinia</taxon>
        <taxon>Astrocoeniina</taxon>
        <taxon>Acroporidae</taxon>
        <taxon>Acropora</taxon>
    </lineage>
</organism>
<evidence type="ECO:0000313" key="2">
    <source>
        <dbReference type="EMBL" id="KAK2550699.1"/>
    </source>
</evidence>
<keyword evidence="3" id="KW-1185">Reference proteome</keyword>
<protein>
    <submittedName>
        <fullName evidence="2">Uncharacterized protein</fullName>
    </submittedName>
</protein>
<name>A0AAD9UUR2_ACRCE</name>
<feature type="compositionally biased region" description="Basic and acidic residues" evidence="1">
    <location>
        <begin position="25"/>
        <end position="36"/>
    </location>
</feature>